<dbReference type="Pfam" id="PF03551">
    <property type="entry name" value="PadR"/>
    <property type="match status" value="1"/>
</dbReference>
<evidence type="ECO:0000313" key="3">
    <source>
        <dbReference type="EMBL" id="MBR0562977.1"/>
    </source>
</evidence>
<evidence type="ECO:0000259" key="2">
    <source>
        <dbReference type="Pfam" id="PF03551"/>
    </source>
</evidence>
<protein>
    <submittedName>
        <fullName evidence="3">PadR family transcriptional regulator</fullName>
    </submittedName>
</protein>
<evidence type="ECO:0000313" key="4">
    <source>
        <dbReference type="EMBL" id="MBS7459036.1"/>
    </source>
</evidence>
<feature type="region of interest" description="Disordered" evidence="1">
    <location>
        <begin position="1"/>
        <end position="22"/>
    </location>
</feature>
<dbReference type="EMBL" id="JAGQFT010000088">
    <property type="protein sequence ID" value="MBR0562977.1"/>
    <property type="molecule type" value="Genomic_DNA"/>
</dbReference>
<evidence type="ECO:0000313" key="5">
    <source>
        <dbReference type="Proteomes" id="UP000675747"/>
    </source>
</evidence>
<dbReference type="PANTHER" id="PTHR43252">
    <property type="entry name" value="TRANSCRIPTIONAL REGULATOR YQJI"/>
    <property type="match status" value="1"/>
</dbReference>
<keyword evidence="5" id="KW-1185">Reference proteome</keyword>
<dbReference type="Gene3D" id="1.10.10.10">
    <property type="entry name" value="Winged helix-like DNA-binding domain superfamily/Winged helix DNA-binding domain"/>
    <property type="match status" value="1"/>
</dbReference>
<dbReference type="EMBL" id="JAGQFT020000021">
    <property type="protein sequence ID" value="MBS7459036.1"/>
    <property type="molecule type" value="Genomic_DNA"/>
</dbReference>
<gene>
    <name evidence="4" type="ORF">KB893_018050</name>
    <name evidence="3" type="ORF">KB893_10680</name>
</gene>
<dbReference type="InterPro" id="IPR036388">
    <property type="entry name" value="WH-like_DNA-bd_sf"/>
</dbReference>
<name>A0A8J7VTL4_9GAMM</name>
<dbReference type="AlphaFoldDB" id="A0A8J7VTL4"/>
<dbReference type="InterPro" id="IPR036390">
    <property type="entry name" value="WH_DNA-bd_sf"/>
</dbReference>
<accession>A0A8J7VTL4</accession>
<dbReference type="PANTHER" id="PTHR43252:SF7">
    <property type="entry name" value="TRANSCRIPTIONAL REGULATOR YQJI"/>
    <property type="match status" value="1"/>
</dbReference>
<sequence length="171" mass="18486">MSEQSMSGPGDDQARPSRTRTRSLGHGDLRLLLLALIAQQPRHGYELIRLVADMFHGRYAPSPGVVYPALAQLESAGLVTVEAEGGRRRHAVSAAGRAWLAAHRDEVDAVLARTARSARAAARAGVPMPVRRAMETLKRALVSREGHWTPDEAARVEALLREAAGAIERGM</sequence>
<proteinExistence type="predicted"/>
<feature type="domain" description="Transcription regulator PadR N-terminal" evidence="2">
    <location>
        <begin position="33"/>
        <end position="100"/>
    </location>
</feature>
<dbReference type="SUPFAM" id="SSF46785">
    <property type="entry name" value="Winged helix' DNA-binding domain"/>
    <property type="match status" value="1"/>
</dbReference>
<reference evidence="3" key="2">
    <citation type="submission" date="2021-04" db="EMBL/GenBank/DDBJ databases">
        <authorList>
            <person name="Karlyshev A.V."/>
        </authorList>
    </citation>
    <scope>NUCLEOTIDE SEQUENCE</scope>
    <source>
        <strain evidence="3">LMG 29479</strain>
    </source>
</reference>
<organism evidence="3">
    <name type="scientific">Coralloluteibacterium stylophorae</name>
    <dbReference type="NCBI Taxonomy" id="1776034"/>
    <lineage>
        <taxon>Bacteria</taxon>
        <taxon>Pseudomonadati</taxon>
        <taxon>Pseudomonadota</taxon>
        <taxon>Gammaproteobacteria</taxon>
        <taxon>Lysobacterales</taxon>
        <taxon>Lysobacteraceae</taxon>
        <taxon>Coralloluteibacterium</taxon>
    </lineage>
</organism>
<dbReference type="RefSeq" id="WP_211926899.1">
    <property type="nucleotide sequence ID" value="NZ_JAGQFT020000021.1"/>
</dbReference>
<dbReference type="InterPro" id="IPR005149">
    <property type="entry name" value="Tscrpt_reg_PadR_N"/>
</dbReference>
<dbReference type="Proteomes" id="UP000675747">
    <property type="component" value="Unassembled WGS sequence"/>
</dbReference>
<comment type="caution">
    <text evidence="3">The sequence shown here is derived from an EMBL/GenBank/DDBJ whole genome shotgun (WGS) entry which is preliminary data.</text>
</comment>
<evidence type="ECO:0000256" key="1">
    <source>
        <dbReference type="SAM" id="MobiDB-lite"/>
    </source>
</evidence>
<reference evidence="4 5" key="1">
    <citation type="journal article" date="2021" name="Microbiol. Resour. Announc.">
        <title>Draft Genome Sequence of Coralloluteibacterium stylophorae LMG 29479T.</title>
        <authorList>
            <person name="Karlyshev A.V."/>
            <person name="Kudryashova E.B."/>
            <person name="Ariskina E.V."/>
            <person name="Conroy A.P."/>
            <person name="Abidueva E.Y."/>
        </authorList>
    </citation>
    <scope>NUCLEOTIDE SEQUENCE [LARGE SCALE GENOMIC DNA]</scope>
    <source>
        <strain evidence="4 5">LMG 29479</strain>
    </source>
</reference>